<evidence type="ECO:0000313" key="2">
    <source>
        <dbReference type="EMBL" id="PZC71179.1"/>
    </source>
</evidence>
<organism evidence="2 3">
    <name type="scientific">Helicoverpa armigera</name>
    <name type="common">Cotton bollworm</name>
    <name type="synonym">Heliothis armigera</name>
    <dbReference type="NCBI Taxonomy" id="29058"/>
    <lineage>
        <taxon>Eukaryota</taxon>
        <taxon>Metazoa</taxon>
        <taxon>Ecdysozoa</taxon>
        <taxon>Arthropoda</taxon>
        <taxon>Hexapoda</taxon>
        <taxon>Insecta</taxon>
        <taxon>Pterygota</taxon>
        <taxon>Neoptera</taxon>
        <taxon>Endopterygota</taxon>
        <taxon>Lepidoptera</taxon>
        <taxon>Glossata</taxon>
        <taxon>Ditrysia</taxon>
        <taxon>Noctuoidea</taxon>
        <taxon>Noctuidae</taxon>
        <taxon>Heliothinae</taxon>
        <taxon>Helicoverpa</taxon>
    </lineage>
</organism>
<feature type="compositionally biased region" description="Basic and acidic residues" evidence="1">
    <location>
        <begin position="8"/>
        <end position="27"/>
    </location>
</feature>
<accession>A0A2W1B459</accession>
<dbReference type="EMBL" id="KZ150365">
    <property type="protein sequence ID" value="PZC71179.1"/>
    <property type="molecule type" value="Genomic_DNA"/>
</dbReference>
<reference evidence="2 3" key="1">
    <citation type="journal article" date="2017" name="BMC Biol.">
        <title>Genomic innovations, transcriptional plasticity and gene loss underlying the evolution and divergence of two highly polyphagous and invasive Helicoverpa pest species.</title>
        <authorList>
            <person name="Pearce S.L."/>
            <person name="Clarke D.F."/>
            <person name="East P.D."/>
            <person name="Elfekih S."/>
            <person name="Gordon K.H."/>
            <person name="Jermiin L.S."/>
            <person name="McGaughran A."/>
            <person name="Oakeshott J.G."/>
            <person name="Papanikolaou A."/>
            <person name="Perera O.P."/>
            <person name="Rane R.V."/>
            <person name="Richards S."/>
            <person name="Tay W.T."/>
            <person name="Walsh T.K."/>
            <person name="Anderson A."/>
            <person name="Anderson C.J."/>
            <person name="Asgari S."/>
            <person name="Board P.G."/>
            <person name="Bretschneider A."/>
            <person name="Campbell P.M."/>
            <person name="Chertemps T."/>
            <person name="Christeller J.T."/>
            <person name="Coppin C.W."/>
            <person name="Downes S.J."/>
            <person name="Duan G."/>
            <person name="Farnsworth C.A."/>
            <person name="Good R.T."/>
            <person name="Han L.B."/>
            <person name="Han Y.C."/>
            <person name="Hatje K."/>
            <person name="Horne I."/>
            <person name="Huang Y.P."/>
            <person name="Hughes D.S."/>
            <person name="Jacquin-Joly E."/>
            <person name="James W."/>
            <person name="Jhangiani S."/>
            <person name="Kollmar M."/>
            <person name="Kuwar S.S."/>
            <person name="Li S."/>
            <person name="Liu N.Y."/>
            <person name="Maibeche M.T."/>
            <person name="Miller J.R."/>
            <person name="Montagne N."/>
            <person name="Perry T."/>
            <person name="Qu J."/>
            <person name="Song S.V."/>
            <person name="Sutton G.G."/>
            <person name="Vogel H."/>
            <person name="Walenz B.P."/>
            <person name="Xu W."/>
            <person name="Zhang H.J."/>
            <person name="Zou Z."/>
            <person name="Batterham P."/>
            <person name="Edwards O.R."/>
            <person name="Feyereisen R."/>
            <person name="Gibbs R.A."/>
            <person name="Heckel D.G."/>
            <person name="McGrath A."/>
            <person name="Robin C."/>
            <person name="Scherer S.E."/>
            <person name="Worley K.C."/>
            <person name="Wu Y.D."/>
        </authorList>
    </citation>
    <scope>NUCLEOTIDE SEQUENCE [LARGE SCALE GENOMIC DNA]</scope>
    <source>
        <strain evidence="2">Harm_GR_Male_#8</strain>
        <tissue evidence="2">Whole organism</tissue>
    </source>
</reference>
<feature type="region of interest" description="Disordered" evidence="1">
    <location>
        <begin position="1"/>
        <end position="27"/>
    </location>
</feature>
<sequence length="74" mass="8764">MASRVKLRRTDNSDSSETRNNDWSRSERVSELCARDPLLRDALHAAQNEGRHHFIILVILYYLQFINVTCFYCF</sequence>
<evidence type="ECO:0000256" key="1">
    <source>
        <dbReference type="SAM" id="MobiDB-lite"/>
    </source>
</evidence>
<dbReference type="OrthoDB" id="6256369at2759"/>
<keyword evidence="3" id="KW-1185">Reference proteome</keyword>
<gene>
    <name evidence="2" type="primary">HaOG213941</name>
    <name evidence="2" type="ORF">B5X24_HaOG213941</name>
</gene>
<proteinExistence type="predicted"/>
<name>A0A2W1B459_HELAM</name>
<protein>
    <submittedName>
        <fullName evidence="2">Uncharacterized protein</fullName>
    </submittedName>
</protein>
<dbReference type="Proteomes" id="UP000249218">
    <property type="component" value="Unassembled WGS sequence"/>
</dbReference>
<dbReference type="AlphaFoldDB" id="A0A2W1B459"/>
<evidence type="ECO:0000313" key="3">
    <source>
        <dbReference type="Proteomes" id="UP000249218"/>
    </source>
</evidence>